<dbReference type="CDD" id="cd00610">
    <property type="entry name" value="OAT_like"/>
    <property type="match status" value="1"/>
</dbReference>
<comment type="similarity">
    <text evidence="2 6">Belongs to the class-III pyridoxal-phosphate-dependent aminotransferase family.</text>
</comment>
<dbReference type="FunCoup" id="D8RGS2">
    <property type="interactions" value="1302"/>
</dbReference>
<evidence type="ECO:0008006" key="9">
    <source>
        <dbReference type="Google" id="ProtNLM"/>
    </source>
</evidence>
<dbReference type="PANTHER" id="PTHR42684:SF3">
    <property type="entry name" value="ADENOSYLMETHIONINE-8-AMINO-7-OXONONANOATE AMINOTRANSFERASE"/>
    <property type="match status" value="1"/>
</dbReference>
<dbReference type="OrthoDB" id="425114at2759"/>
<dbReference type="InterPro" id="IPR049704">
    <property type="entry name" value="Aminotrans_3_PPA_site"/>
</dbReference>
<keyword evidence="8" id="KW-1185">Reference proteome</keyword>
<dbReference type="InterPro" id="IPR015424">
    <property type="entry name" value="PyrdxlP-dep_Trfase"/>
</dbReference>
<dbReference type="Pfam" id="PF00202">
    <property type="entry name" value="Aminotran_3"/>
    <property type="match status" value="1"/>
</dbReference>
<evidence type="ECO:0000256" key="6">
    <source>
        <dbReference type="RuleBase" id="RU003560"/>
    </source>
</evidence>
<dbReference type="Gene3D" id="3.40.640.10">
    <property type="entry name" value="Type I PLP-dependent aspartate aminotransferase-like (Major domain)"/>
    <property type="match status" value="1"/>
</dbReference>
<dbReference type="STRING" id="88036.D8RGS2"/>
<evidence type="ECO:0000313" key="8">
    <source>
        <dbReference type="Proteomes" id="UP000001514"/>
    </source>
</evidence>
<dbReference type="KEGG" id="smo:SELMODRAFT_270846"/>
<keyword evidence="5 6" id="KW-0663">Pyridoxal phosphate</keyword>
<evidence type="ECO:0000256" key="4">
    <source>
        <dbReference type="ARBA" id="ARBA00022679"/>
    </source>
</evidence>
<dbReference type="SUPFAM" id="SSF53383">
    <property type="entry name" value="PLP-dependent transferases"/>
    <property type="match status" value="1"/>
</dbReference>
<dbReference type="GO" id="GO:0009448">
    <property type="term" value="P:gamma-aminobutyric acid metabolic process"/>
    <property type="evidence" value="ECO:0000318"/>
    <property type="project" value="GO_Central"/>
</dbReference>
<protein>
    <recommendedName>
        <fullName evidence="9">Aminotransferase</fullName>
    </recommendedName>
</protein>
<dbReference type="GO" id="GO:0005739">
    <property type="term" value="C:mitochondrion"/>
    <property type="evidence" value="ECO:0007669"/>
    <property type="project" value="UniProtKB-SubCell"/>
</dbReference>
<gene>
    <name evidence="7" type="ORF">SELMODRAFT_270846</name>
</gene>
<dbReference type="PANTHER" id="PTHR42684">
    <property type="entry name" value="ADENOSYLMETHIONINE-8-AMINO-7-OXONONANOATE AMINOTRANSFERASE"/>
    <property type="match status" value="1"/>
</dbReference>
<dbReference type="HOGENOM" id="CLU_016922_4_1_1"/>
<name>D8RGS2_SELML</name>
<keyword evidence="4" id="KW-0808">Transferase</keyword>
<dbReference type="GO" id="GO:0004015">
    <property type="term" value="F:adenosylmethionine-8-amino-7-oxononanoate transaminase activity"/>
    <property type="evidence" value="ECO:0000318"/>
    <property type="project" value="GO_Central"/>
</dbReference>
<dbReference type="FunFam" id="3.40.640.10:FF:000014">
    <property type="entry name" value="Adenosylmethionine-8-amino-7-oxononanoate aminotransferase, probable"/>
    <property type="match status" value="1"/>
</dbReference>
<dbReference type="InterPro" id="IPR015422">
    <property type="entry name" value="PyrdxlP-dep_Trfase_small"/>
</dbReference>
<dbReference type="PIRSF" id="PIRSF000521">
    <property type="entry name" value="Transaminase_4ab_Lys_Orn"/>
    <property type="match status" value="1"/>
</dbReference>
<accession>D8RGS2</accession>
<proteinExistence type="inferred from homology"/>
<evidence type="ECO:0000256" key="2">
    <source>
        <dbReference type="ARBA" id="ARBA00008954"/>
    </source>
</evidence>
<dbReference type="eggNOG" id="KOG1404">
    <property type="taxonomic scope" value="Eukaryota"/>
</dbReference>
<dbReference type="InParanoid" id="D8RGS2"/>
<keyword evidence="3" id="KW-0032">Aminotransferase</keyword>
<comment type="subcellular location">
    <subcellularLocation>
        <location evidence="1">Mitochondrion</location>
    </subcellularLocation>
</comment>
<evidence type="ECO:0000256" key="1">
    <source>
        <dbReference type="ARBA" id="ARBA00004173"/>
    </source>
</evidence>
<evidence type="ECO:0000313" key="7">
    <source>
        <dbReference type="EMBL" id="EFJ28415.1"/>
    </source>
</evidence>
<dbReference type="GO" id="GO:0030170">
    <property type="term" value="F:pyridoxal phosphate binding"/>
    <property type="evidence" value="ECO:0007669"/>
    <property type="project" value="InterPro"/>
</dbReference>
<dbReference type="GO" id="GO:0009102">
    <property type="term" value="P:biotin biosynthetic process"/>
    <property type="evidence" value="ECO:0000318"/>
    <property type="project" value="GO_Central"/>
</dbReference>
<sequence length="463" mass="51376">MGKDAAKDEALEQRHNMLSPFTAGWQMVKVEPLIIEKSEGIYVYDTNGNKYLDALAGLWNNALGGNEPRLVEAAKKQLDVLPYYHSFWNRTTPVTLELAKELVEMFTQVKMSRVLFTNSGSESNDSQVRLVWYYYNAIGKPHKKKFIAREKAYHGSTYASASLSGLPNLHKGFDAPASFVVHTDCPHYWRNHLPGESEEDFATRLADNLEKLILKEGPENIAAFIGEPLMAAGGVMPPPATYWDKIQPILKKYDILLIADEVVCAFGRLGTMFGCDYYNIKPDLVSMAKALSSAYMPIGAVLVSEKISDAILKFSDQHGSLGHGFTYSGHPVPCAVALEALHIYKERDIPGHVAKVSPHFQKGLHKLSSSPVIGEIRGTGLIIGVEFKDGKRPENTFPADWGVSSYFADKCKEEGMLVRISGDAIFMSPTLTITIEEIDELITMFEKALKATEKYVESKKKSG</sequence>
<dbReference type="Gene3D" id="3.90.1150.10">
    <property type="entry name" value="Aspartate Aminotransferase, domain 1"/>
    <property type="match status" value="1"/>
</dbReference>
<dbReference type="Proteomes" id="UP000001514">
    <property type="component" value="Unassembled WGS sequence"/>
</dbReference>
<dbReference type="EMBL" id="GL377579">
    <property type="protein sequence ID" value="EFJ28415.1"/>
    <property type="molecule type" value="Genomic_DNA"/>
</dbReference>
<reference evidence="7 8" key="1">
    <citation type="journal article" date="2011" name="Science">
        <title>The Selaginella genome identifies genetic changes associated with the evolution of vascular plants.</title>
        <authorList>
            <person name="Banks J.A."/>
            <person name="Nishiyama T."/>
            <person name="Hasebe M."/>
            <person name="Bowman J.L."/>
            <person name="Gribskov M."/>
            <person name="dePamphilis C."/>
            <person name="Albert V.A."/>
            <person name="Aono N."/>
            <person name="Aoyama T."/>
            <person name="Ambrose B.A."/>
            <person name="Ashton N.W."/>
            <person name="Axtell M.J."/>
            <person name="Barker E."/>
            <person name="Barker M.S."/>
            <person name="Bennetzen J.L."/>
            <person name="Bonawitz N.D."/>
            <person name="Chapple C."/>
            <person name="Cheng C."/>
            <person name="Correa L.G."/>
            <person name="Dacre M."/>
            <person name="DeBarry J."/>
            <person name="Dreyer I."/>
            <person name="Elias M."/>
            <person name="Engstrom E.M."/>
            <person name="Estelle M."/>
            <person name="Feng L."/>
            <person name="Finet C."/>
            <person name="Floyd S.K."/>
            <person name="Frommer W.B."/>
            <person name="Fujita T."/>
            <person name="Gramzow L."/>
            <person name="Gutensohn M."/>
            <person name="Harholt J."/>
            <person name="Hattori M."/>
            <person name="Heyl A."/>
            <person name="Hirai T."/>
            <person name="Hiwatashi Y."/>
            <person name="Ishikawa M."/>
            <person name="Iwata M."/>
            <person name="Karol K.G."/>
            <person name="Koehler B."/>
            <person name="Kolukisaoglu U."/>
            <person name="Kubo M."/>
            <person name="Kurata T."/>
            <person name="Lalonde S."/>
            <person name="Li K."/>
            <person name="Li Y."/>
            <person name="Litt A."/>
            <person name="Lyons E."/>
            <person name="Manning G."/>
            <person name="Maruyama T."/>
            <person name="Michael T.P."/>
            <person name="Mikami K."/>
            <person name="Miyazaki S."/>
            <person name="Morinaga S."/>
            <person name="Murata T."/>
            <person name="Mueller-Roeber B."/>
            <person name="Nelson D.R."/>
            <person name="Obara M."/>
            <person name="Oguri Y."/>
            <person name="Olmstead R.G."/>
            <person name="Onodera N."/>
            <person name="Petersen B.L."/>
            <person name="Pils B."/>
            <person name="Prigge M."/>
            <person name="Rensing S.A."/>
            <person name="Riano-Pachon D.M."/>
            <person name="Roberts A.W."/>
            <person name="Sato Y."/>
            <person name="Scheller H.V."/>
            <person name="Schulz B."/>
            <person name="Schulz C."/>
            <person name="Shakirov E.V."/>
            <person name="Shibagaki N."/>
            <person name="Shinohara N."/>
            <person name="Shippen D.E."/>
            <person name="Soerensen I."/>
            <person name="Sotooka R."/>
            <person name="Sugimoto N."/>
            <person name="Sugita M."/>
            <person name="Sumikawa N."/>
            <person name="Tanurdzic M."/>
            <person name="Theissen G."/>
            <person name="Ulvskov P."/>
            <person name="Wakazuki S."/>
            <person name="Weng J.K."/>
            <person name="Willats W.W."/>
            <person name="Wipf D."/>
            <person name="Wolf P.G."/>
            <person name="Yang L."/>
            <person name="Zimmer A.D."/>
            <person name="Zhu Q."/>
            <person name="Mitros T."/>
            <person name="Hellsten U."/>
            <person name="Loque D."/>
            <person name="Otillar R."/>
            <person name="Salamov A."/>
            <person name="Schmutz J."/>
            <person name="Shapiro H."/>
            <person name="Lindquist E."/>
            <person name="Lucas S."/>
            <person name="Rokhsar D."/>
            <person name="Grigoriev I.V."/>
        </authorList>
    </citation>
    <scope>NUCLEOTIDE SEQUENCE [LARGE SCALE GENOMIC DNA]</scope>
</reference>
<organism evidence="8">
    <name type="scientific">Selaginella moellendorffii</name>
    <name type="common">Spikemoss</name>
    <dbReference type="NCBI Taxonomy" id="88036"/>
    <lineage>
        <taxon>Eukaryota</taxon>
        <taxon>Viridiplantae</taxon>
        <taxon>Streptophyta</taxon>
        <taxon>Embryophyta</taxon>
        <taxon>Tracheophyta</taxon>
        <taxon>Lycopodiopsida</taxon>
        <taxon>Selaginellales</taxon>
        <taxon>Selaginellaceae</taxon>
        <taxon>Selaginella</taxon>
    </lineage>
</organism>
<dbReference type="AlphaFoldDB" id="D8RGS2"/>
<evidence type="ECO:0000256" key="3">
    <source>
        <dbReference type="ARBA" id="ARBA00022576"/>
    </source>
</evidence>
<dbReference type="NCBIfam" id="NF004767">
    <property type="entry name" value="PRK06105.1"/>
    <property type="match status" value="1"/>
</dbReference>
<dbReference type="InterPro" id="IPR005814">
    <property type="entry name" value="Aminotrans_3"/>
</dbReference>
<dbReference type="InterPro" id="IPR015421">
    <property type="entry name" value="PyrdxlP-dep_Trfase_major"/>
</dbReference>
<dbReference type="Gramene" id="EFJ28415">
    <property type="protein sequence ID" value="EFJ28415"/>
    <property type="gene ID" value="SELMODRAFT_270846"/>
</dbReference>
<dbReference type="PROSITE" id="PS00600">
    <property type="entry name" value="AA_TRANSFER_CLASS_3"/>
    <property type="match status" value="1"/>
</dbReference>
<dbReference type="OMA" id="VWWRHGY"/>
<evidence type="ECO:0000256" key="5">
    <source>
        <dbReference type="ARBA" id="ARBA00022898"/>
    </source>
</evidence>